<feature type="active site" evidence="1">
    <location>
        <position position="75"/>
    </location>
</feature>
<feature type="binding site" evidence="2">
    <location>
        <position position="68"/>
    </location>
    <ligand>
        <name>substrate</name>
    </ligand>
</feature>
<evidence type="ECO:0000256" key="1">
    <source>
        <dbReference type="PIRSR" id="PIRSR014972-1"/>
    </source>
</evidence>
<evidence type="ECO:0000313" key="4">
    <source>
        <dbReference type="EMBL" id="OOR82339.1"/>
    </source>
</evidence>
<feature type="domain" description="Fluoroacetyl-CoA-specific thioesterase-like" evidence="3">
    <location>
        <begin position="31"/>
        <end position="125"/>
    </location>
</feature>
<dbReference type="PIRSF" id="PIRSF014972">
    <property type="entry name" value="FlK"/>
    <property type="match status" value="1"/>
</dbReference>
<protein>
    <recommendedName>
        <fullName evidence="3">Fluoroacetyl-CoA-specific thioesterase-like domain-containing protein</fullName>
    </recommendedName>
</protein>
<feature type="binding site" evidence="2">
    <location>
        <position position="68"/>
    </location>
    <ligand>
        <name>CoA</name>
        <dbReference type="ChEBI" id="CHEBI:57287"/>
    </ligand>
</feature>
<feature type="active site" evidence="1">
    <location>
        <position position="39"/>
    </location>
</feature>
<comment type="caution">
    <text evidence="4">The sequence shown here is derived from an EMBL/GenBank/DDBJ whole genome shotgun (WGS) entry which is preliminary data.</text>
</comment>
<dbReference type="RefSeq" id="WP_078256714.1">
    <property type="nucleotide sequence ID" value="NZ_MUXT01000012.1"/>
</dbReference>
<dbReference type="AlphaFoldDB" id="A0A1S9ZFN8"/>
<feature type="binding site" evidence="2">
    <location>
        <position position="119"/>
    </location>
    <ligand>
        <name>substrate</name>
    </ligand>
</feature>
<dbReference type="PANTHER" id="PTHR36934:SF1">
    <property type="entry name" value="THIOESTERASE DOMAIN-CONTAINING PROTEIN"/>
    <property type="match status" value="1"/>
</dbReference>
<reference evidence="4 5" key="1">
    <citation type="submission" date="2017-02" db="EMBL/GenBank/DDBJ databases">
        <title>Draft genome sequence of Moraxella canis CCUG 8415A type strain.</title>
        <authorList>
            <person name="Engstrom-Jakobsson H."/>
            <person name="Salva-Serra F."/>
            <person name="Thorell K."/>
            <person name="Gonzales-Siles L."/>
            <person name="Karlsson R."/>
            <person name="Boulund F."/>
            <person name="Engstrand L."/>
            <person name="Moore E."/>
        </authorList>
    </citation>
    <scope>NUCLEOTIDE SEQUENCE [LARGE SCALE GENOMIC DNA]</scope>
    <source>
        <strain evidence="4 5">CCUG 8415A</strain>
    </source>
</reference>
<dbReference type="PANTHER" id="PTHR36934">
    <property type="entry name" value="BLR0278 PROTEIN"/>
    <property type="match status" value="1"/>
</dbReference>
<organism evidence="4 5">
    <name type="scientific">Moraxella canis</name>
    <dbReference type="NCBI Taxonomy" id="90239"/>
    <lineage>
        <taxon>Bacteria</taxon>
        <taxon>Pseudomonadati</taxon>
        <taxon>Pseudomonadota</taxon>
        <taxon>Gammaproteobacteria</taxon>
        <taxon>Moraxellales</taxon>
        <taxon>Moraxellaceae</taxon>
        <taxon>Moraxella</taxon>
    </lineage>
</organism>
<dbReference type="Gene3D" id="3.10.129.10">
    <property type="entry name" value="Hotdog Thioesterase"/>
    <property type="match status" value="1"/>
</dbReference>
<dbReference type="InterPro" id="IPR054485">
    <property type="entry name" value="FlK-like_dom"/>
</dbReference>
<accession>A0A1S9ZFN8</accession>
<name>A0A1S9ZFN8_9GAMM</name>
<evidence type="ECO:0000259" key="3">
    <source>
        <dbReference type="Pfam" id="PF22636"/>
    </source>
</evidence>
<sequence length="146" mass="16128">MIVLNDRHQMCYTVPHNKGVPNLYPESAHFAAMPSVFATGFLVGLMEWVCIEHLDVAKHLDDGEGSLGLVIDMVHDAACSEGAVLDVSCVCIDIGKRSVTWQVEVYCQDVLMGHGKHKRVIVDKQKFANHVNSQTAVIGGKVIEWR</sequence>
<dbReference type="InterPro" id="IPR029069">
    <property type="entry name" value="HotDog_dom_sf"/>
</dbReference>
<gene>
    <name evidence="4" type="ORF">B0180_09655</name>
</gene>
<dbReference type="Pfam" id="PF22636">
    <property type="entry name" value="FlK"/>
    <property type="match status" value="1"/>
</dbReference>
<feature type="active site" evidence="1">
    <location>
        <position position="47"/>
    </location>
</feature>
<dbReference type="InterPro" id="IPR025540">
    <property type="entry name" value="FlK"/>
</dbReference>
<evidence type="ECO:0000256" key="2">
    <source>
        <dbReference type="PIRSR" id="PIRSR014972-2"/>
    </source>
</evidence>
<evidence type="ECO:0000313" key="5">
    <source>
        <dbReference type="Proteomes" id="UP000190322"/>
    </source>
</evidence>
<proteinExistence type="predicted"/>
<dbReference type="Proteomes" id="UP000190322">
    <property type="component" value="Unassembled WGS sequence"/>
</dbReference>
<dbReference type="EMBL" id="MUXT01000012">
    <property type="protein sequence ID" value="OOR82339.1"/>
    <property type="molecule type" value="Genomic_DNA"/>
</dbReference>
<dbReference type="SUPFAM" id="SSF54637">
    <property type="entry name" value="Thioesterase/thiol ester dehydrase-isomerase"/>
    <property type="match status" value="1"/>
</dbReference>